<reference evidence="1" key="1">
    <citation type="journal article" date="2022" name="Int. J. Mol. Sci.">
        <title>Draft Genome of Tanacetum Coccineum: Genomic Comparison of Closely Related Tanacetum-Family Plants.</title>
        <authorList>
            <person name="Yamashiro T."/>
            <person name="Shiraishi A."/>
            <person name="Nakayama K."/>
            <person name="Satake H."/>
        </authorList>
    </citation>
    <scope>NUCLEOTIDE SEQUENCE</scope>
</reference>
<reference evidence="1" key="2">
    <citation type="submission" date="2022-01" db="EMBL/GenBank/DDBJ databases">
        <authorList>
            <person name="Yamashiro T."/>
            <person name="Shiraishi A."/>
            <person name="Satake H."/>
            <person name="Nakayama K."/>
        </authorList>
    </citation>
    <scope>NUCLEOTIDE SEQUENCE</scope>
</reference>
<sequence length="309" mass="34825">MENANPPPTNNRPVLPAALRARIDQELHELHVISTFVDSRLESIEQFLNNFANQPNETNMNNLESDDEAVDTPLVSPFPPSDNDSDDEEVLNELIEYENAGTLRRERIINSFDGDDLAFECMIGFRKFTAYLDPFLPMNIISRKAYNTIMVEGLEGTGKNLVAIVKDVYVFVGSFTYITDFVVLEDIGEFIMSDMAEVLMGRPFRKITKLKYDVAKGLVSDRKARLLEDKQIPNVGVFDEKSFGRNTRDLGSFGEETEKTADLHQHCSRISPQKLETASQIPRDAVTMIFKTASQDLKTASDCTTQPII</sequence>
<dbReference type="Proteomes" id="UP001151760">
    <property type="component" value="Unassembled WGS sequence"/>
</dbReference>
<accession>A0ABQ4WCN0</accession>
<dbReference type="EMBL" id="BQNB010008526">
    <property type="protein sequence ID" value="GJS50579.1"/>
    <property type="molecule type" value="Genomic_DNA"/>
</dbReference>
<evidence type="ECO:0000313" key="1">
    <source>
        <dbReference type="EMBL" id="GJS50579.1"/>
    </source>
</evidence>
<name>A0ABQ4WCN0_9ASTR</name>
<proteinExistence type="predicted"/>
<evidence type="ECO:0000313" key="2">
    <source>
        <dbReference type="Proteomes" id="UP001151760"/>
    </source>
</evidence>
<organism evidence="1 2">
    <name type="scientific">Tanacetum coccineum</name>
    <dbReference type="NCBI Taxonomy" id="301880"/>
    <lineage>
        <taxon>Eukaryota</taxon>
        <taxon>Viridiplantae</taxon>
        <taxon>Streptophyta</taxon>
        <taxon>Embryophyta</taxon>
        <taxon>Tracheophyta</taxon>
        <taxon>Spermatophyta</taxon>
        <taxon>Magnoliopsida</taxon>
        <taxon>eudicotyledons</taxon>
        <taxon>Gunneridae</taxon>
        <taxon>Pentapetalae</taxon>
        <taxon>asterids</taxon>
        <taxon>campanulids</taxon>
        <taxon>Asterales</taxon>
        <taxon>Asteraceae</taxon>
        <taxon>Asteroideae</taxon>
        <taxon>Anthemideae</taxon>
        <taxon>Anthemidinae</taxon>
        <taxon>Tanacetum</taxon>
    </lineage>
</organism>
<protein>
    <submittedName>
        <fullName evidence="1">Uncharacterized protein</fullName>
    </submittedName>
</protein>
<gene>
    <name evidence="1" type="ORF">Tco_0623941</name>
</gene>
<keyword evidence="2" id="KW-1185">Reference proteome</keyword>
<comment type="caution">
    <text evidence="1">The sequence shown here is derived from an EMBL/GenBank/DDBJ whole genome shotgun (WGS) entry which is preliminary data.</text>
</comment>